<protein>
    <submittedName>
        <fullName evidence="1">Uncharacterized protein</fullName>
    </submittedName>
</protein>
<organism evidence="1 2">
    <name type="scientific">Dovyalis caffra</name>
    <dbReference type="NCBI Taxonomy" id="77055"/>
    <lineage>
        <taxon>Eukaryota</taxon>
        <taxon>Viridiplantae</taxon>
        <taxon>Streptophyta</taxon>
        <taxon>Embryophyta</taxon>
        <taxon>Tracheophyta</taxon>
        <taxon>Spermatophyta</taxon>
        <taxon>Magnoliopsida</taxon>
        <taxon>eudicotyledons</taxon>
        <taxon>Gunneridae</taxon>
        <taxon>Pentapetalae</taxon>
        <taxon>rosids</taxon>
        <taxon>fabids</taxon>
        <taxon>Malpighiales</taxon>
        <taxon>Salicaceae</taxon>
        <taxon>Flacourtieae</taxon>
        <taxon>Dovyalis</taxon>
    </lineage>
</organism>
<evidence type="ECO:0000313" key="2">
    <source>
        <dbReference type="Proteomes" id="UP001314170"/>
    </source>
</evidence>
<comment type="caution">
    <text evidence="1">The sequence shown here is derived from an EMBL/GenBank/DDBJ whole genome shotgun (WGS) entry which is preliminary data.</text>
</comment>
<dbReference type="AlphaFoldDB" id="A0AAV1QYI5"/>
<reference evidence="1 2" key="1">
    <citation type="submission" date="2024-01" db="EMBL/GenBank/DDBJ databases">
        <authorList>
            <person name="Waweru B."/>
        </authorList>
    </citation>
    <scope>NUCLEOTIDE SEQUENCE [LARGE SCALE GENOMIC DNA]</scope>
</reference>
<evidence type="ECO:0000313" key="1">
    <source>
        <dbReference type="EMBL" id="CAK7325818.1"/>
    </source>
</evidence>
<name>A0AAV1QYI5_9ROSI</name>
<proteinExistence type="predicted"/>
<sequence>MKWLQCESRNEPVKPLSMPRVCLIIPSLDGEVGILIWVEYKYPGKSQWIANRQFVDRGSVWLRG</sequence>
<accession>A0AAV1QYI5</accession>
<dbReference type="Proteomes" id="UP001314170">
    <property type="component" value="Unassembled WGS sequence"/>
</dbReference>
<gene>
    <name evidence="1" type="ORF">DCAF_LOCUS3510</name>
</gene>
<dbReference type="EMBL" id="CAWUPB010000850">
    <property type="protein sequence ID" value="CAK7325818.1"/>
    <property type="molecule type" value="Genomic_DNA"/>
</dbReference>
<keyword evidence="2" id="KW-1185">Reference proteome</keyword>